<dbReference type="KEGG" id="wdi:H9L19_00735"/>
<evidence type="ECO:0000256" key="2">
    <source>
        <dbReference type="ARBA" id="ARBA00023315"/>
    </source>
</evidence>
<dbReference type="CDD" id="cd07989">
    <property type="entry name" value="LPLAT_AGPAT-like"/>
    <property type="match status" value="1"/>
</dbReference>
<dbReference type="EMBL" id="CP060724">
    <property type="protein sequence ID" value="QNN75464.1"/>
    <property type="molecule type" value="Genomic_DNA"/>
</dbReference>
<dbReference type="RefSeq" id="WP_187529297.1">
    <property type="nucleotide sequence ID" value="NZ_CP060724.1"/>
</dbReference>
<dbReference type="Pfam" id="PF01553">
    <property type="entry name" value="Acyltransferase"/>
    <property type="match status" value="1"/>
</dbReference>
<reference evidence="4 5" key="1">
    <citation type="submission" date="2020-08" db="EMBL/GenBank/DDBJ databases">
        <title>Genome sequence of Weissella diestrammenae KACC 16890T.</title>
        <authorList>
            <person name="Hyun D.-W."/>
            <person name="Bae J.-W."/>
        </authorList>
    </citation>
    <scope>NUCLEOTIDE SEQUENCE [LARGE SCALE GENOMIC DNA]</scope>
    <source>
        <strain evidence="4 5">KACC 16890</strain>
    </source>
</reference>
<keyword evidence="5" id="KW-1185">Reference proteome</keyword>
<evidence type="ECO:0000256" key="1">
    <source>
        <dbReference type="ARBA" id="ARBA00022679"/>
    </source>
</evidence>
<organism evidence="4 5">
    <name type="scientific">Weissella diestrammenae</name>
    <dbReference type="NCBI Taxonomy" id="1162633"/>
    <lineage>
        <taxon>Bacteria</taxon>
        <taxon>Bacillati</taxon>
        <taxon>Bacillota</taxon>
        <taxon>Bacilli</taxon>
        <taxon>Lactobacillales</taxon>
        <taxon>Lactobacillaceae</taxon>
        <taxon>Weissella</taxon>
    </lineage>
</organism>
<evidence type="ECO:0000313" key="4">
    <source>
        <dbReference type="EMBL" id="QNN75464.1"/>
    </source>
</evidence>
<dbReference type="GO" id="GO:0006654">
    <property type="term" value="P:phosphatidic acid biosynthetic process"/>
    <property type="evidence" value="ECO:0007669"/>
    <property type="project" value="TreeGrafter"/>
</dbReference>
<dbReference type="SUPFAM" id="SSF69593">
    <property type="entry name" value="Glycerol-3-phosphate (1)-acyltransferase"/>
    <property type="match status" value="1"/>
</dbReference>
<evidence type="ECO:0000259" key="3">
    <source>
        <dbReference type="SMART" id="SM00563"/>
    </source>
</evidence>
<dbReference type="AlphaFoldDB" id="A0A7G9T5T9"/>
<dbReference type="PANTHER" id="PTHR10434">
    <property type="entry name" value="1-ACYL-SN-GLYCEROL-3-PHOSPHATE ACYLTRANSFERASE"/>
    <property type="match status" value="1"/>
</dbReference>
<accession>A0A7G9T5T9</accession>
<gene>
    <name evidence="4" type="ORF">H9L19_00735</name>
</gene>
<dbReference type="SMART" id="SM00563">
    <property type="entry name" value="PlsC"/>
    <property type="match status" value="1"/>
</dbReference>
<evidence type="ECO:0000313" key="5">
    <source>
        <dbReference type="Proteomes" id="UP000515800"/>
    </source>
</evidence>
<proteinExistence type="predicted"/>
<keyword evidence="2 4" id="KW-0012">Acyltransferase</keyword>
<feature type="domain" description="Phospholipid/glycerol acyltransferase" evidence="3">
    <location>
        <begin position="34"/>
        <end position="144"/>
    </location>
</feature>
<name>A0A7G9T5T9_9LACO</name>
<dbReference type="Proteomes" id="UP000515800">
    <property type="component" value="Chromosome"/>
</dbReference>
<keyword evidence="1 4" id="KW-0808">Transferase</keyword>
<dbReference type="PANTHER" id="PTHR10434:SF40">
    <property type="entry name" value="1-ACYL-SN-GLYCEROL-3-PHOSPHATE ACYLTRANSFERASE"/>
    <property type="match status" value="1"/>
</dbReference>
<protein>
    <submittedName>
        <fullName evidence="4">1-acyl-sn-glycerol-3-phosphate acyltransferase</fullName>
    </submittedName>
</protein>
<sequence length="214" mass="24681">MFYHIAARIVQFIIWLINGKYTLLNQEKLPDDNYILVGPHRTWWDPLYFAVAGYPNVYMFMAKKELFKNPIIGWIISHSHGFAVDRENPGPSVIKIPVNGLKKDNLSLIMFPSGSRHSQEMKDGALVIARLAKKPIVPLVYQGPLKFSDLFKRNNVTMAYGDPIYPDQFSKQKELASEEFNAVLTASFEALDAQINPNWHYVDVHPERRENYLK</sequence>
<dbReference type="InterPro" id="IPR002123">
    <property type="entry name" value="Plipid/glycerol_acylTrfase"/>
</dbReference>
<dbReference type="GO" id="GO:0003841">
    <property type="term" value="F:1-acylglycerol-3-phosphate O-acyltransferase activity"/>
    <property type="evidence" value="ECO:0007669"/>
    <property type="project" value="TreeGrafter"/>
</dbReference>